<keyword evidence="2 8" id="KW-0813">Transport</keyword>
<accession>A0A418NXI8</accession>
<evidence type="ECO:0000256" key="5">
    <source>
        <dbReference type="ARBA" id="ARBA00023077"/>
    </source>
</evidence>
<dbReference type="InterPro" id="IPR039426">
    <property type="entry name" value="TonB-dep_rcpt-like"/>
</dbReference>
<dbReference type="PANTHER" id="PTHR30069:SF36">
    <property type="entry name" value="BLL6948 PROTEIN"/>
    <property type="match status" value="1"/>
</dbReference>
<dbReference type="PANTHER" id="PTHR30069">
    <property type="entry name" value="TONB-DEPENDENT OUTER MEMBRANE RECEPTOR"/>
    <property type="match status" value="1"/>
</dbReference>
<keyword evidence="5 9" id="KW-0798">TonB box</keyword>
<dbReference type="PROSITE" id="PS52016">
    <property type="entry name" value="TONB_DEPENDENT_REC_3"/>
    <property type="match status" value="1"/>
</dbReference>
<feature type="chain" id="PRO_5019415204" evidence="10">
    <location>
        <begin position="26"/>
        <end position="677"/>
    </location>
</feature>
<comment type="caution">
    <text evidence="13">The sequence shown here is derived from an EMBL/GenBank/DDBJ whole genome shotgun (WGS) entry which is preliminary data.</text>
</comment>
<keyword evidence="14" id="KW-1185">Reference proteome</keyword>
<evidence type="ECO:0000256" key="9">
    <source>
        <dbReference type="RuleBase" id="RU003357"/>
    </source>
</evidence>
<dbReference type="GO" id="GO:0009279">
    <property type="term" value="C:cell outer membrane"/>
    <property type="evidence" value="ECO:0007669"/>
    <property type="project" value="UniProtKB-SubCell"/>
</dbReference>
<dbReference type="Gene3D" id="2.170.130.10">
    <property type="entry name" value="TonB-dependent receptor, plug domain"/>
    <property type="match status" value="1"/>
</dbReference>
<keyword evidence="6 8" id="KW-0472">Membrane</keyword>
<reference evidence="13 14" key="1">
    <citation type="submission" date="2018-08" db="EMBL/GenBank/DDBJ databases">
        <title>Erythrobacter zhengii sp.nov., a bacterium isolated from deep-sea sediment.</title>
        <authorList>
            <person name="Fang C."/>
            <person name="Wu Y.-H."/>
            <person name="Sun C."/>
            <person name="Wang H."/>
            <person name="Cheng H."/>
            <person name="Meng F.-X."/>
            <person name="Wang C.-S."/>
            <person name="Xu X.-W."/>
        </authorList>
    </citation>
    <scope>NUCLEOTIDE SEQUENCE [LARGE SCALE GENOMIC DNA]</scope>
    <source>
        <strain evidence="13 14">V18</strain>
    </source>
</reference>
<evidence type="ECO:0000256" key="3">
    <source>
        <dbReference type="ARBA" id="ARBA00022452"/>
    </source>
</evidence>
<feature type="signal peptide" evidence="10">
    <location>
        <begin position="1"/>
        <end position="25"/>
    </location>
</feature>
<feature type="domain" description="TonB-dependent receptor plug" evidence="12">
    <location>
        <begin position="54"/>
        <end position="161"/>
    </location>
</feature>
<dbReference type="AlphaFoldDB" id="A0A418NXI8"/>
<dbReference type="Pfam" id="PF07715">
    <property type="entry name" value="Plug"/>
    <property type="match status" value="1"/>
</dbReference>
<dbReference type="Gene3D" id="2.40.170.20">
    <property type="entry name" value="TonB-dependent receptor, beta-barrel domain"/>
    <property type="match status" value="1"/>
</dbReference>
<dbReference type="InterPro" id="IPR000531">
    <property type="entry name" value="Beta-barrel_TonB"/>
</dbReference>
<evidence type="ECO:0000256" key="2">
    <source>
        <dbReference type="ARBA" id="ARBA00022448"/>
    </source>
</evidence>
<evidence type="ECO:0000256" key="1">
    <source>
        <dbReference type="ARBA" id="ARBA00004571"/>
    </source>
</evidence>
<evidence type="ECO:0000256" key="7">
    <source>
        <dbReference type="ARBA" id="ARBA00023237"/>
    </source>
</evidence>
<dbReference type="OrthoDB" id="99480at2"/>
<keyword evidence="10" id="KW-0732">Signal</keyword>
<dbReference type="SUPFAM" id="SSF56935">
    <property type="entry name" value="Porins"/>
    <property type="match status" value="1"/>
</dbReference>
<dbReference type="InterPro" id="IPR012910">
    <property type="entry name" value="Plug_dom"/>
</dbReference>
<comment type="subcellular location">
    <subcellularLocation>
        <location evidence="1 8">Cell outer membrane</location>
        <topology evidence="1 8">Multi-pass membrane protein</topology>
    </subcellularLocation>
</comment>
<keyword evidence="7 8" id="KW-0998">Cell outer membrane</keyword>
<evidence type="ECO:0000256" key="4">
    <source>
        <dbReference type="ARBA" id="ARBA00022692"/>
    </source>
</evidence>
<evidence type="ECO:0000256" key="10">
    <source>
        <dbReference type="SAM" id="SignalP"/>
    </source>
</evidence>
<dbReference type="GO" id="GO:0044718">
    <property type="term" value="P:siderophore transmembrane transport"/>
    <property type="evidence" value="ECO:0007669"/>
    <property type="project" value="TreeGrafter"/>
</dbReference>
<keyword evidence="13" id="KW-0675">Receptor</keyword>
<evidence type="ECO:0000256" key="8">
    <source>
        <dbReference type="PROSITE-ProRule" id="PRU01360"/>
    </source>
</evidence>
<feature type="domain" description="TonB-dependent receptor-like beta-barrel" evidence="11">
    <location>
        <begin position="225"/>
        <end position="633"/>
    </location>
</feature>
<evidence type="ECO:0000313" key="13">
    <source>
        <dbReference type="EMBL" id="RIV89330.1"/>
    </source>
</evidence>
<proteinExistence type="inferred from homology"/>
<dbReference type="Pfam" id="PF00593">
    <property type="entry name" value="TonB_dep_Rec_b-barrel"/>
    <property type="match status" value="1"/>
</dbReference>
<evidence type="ECO:0000256" key="6">
    <source>
        <dbReference type="ARBA" id="ARBA00023136"/>
    </source>
</evidence>
<comment type="similarity">
    <text evidence="8 9">Belongs to the TonB-dependent receptor family.</text>
</comment>
<dbReference type="RefSeq" id="WP_119584748.1">
    <property type="nucleotide sequence ID" value="NZ_CAWODQ010000001.1"/>
</dbReference>
<keyword evidence="3 8" id="KW-1134">Transmembrane beta strand</keyword>
<dbReference type="InterPro" id="IPR037066">
    <property type="entry name" value="Plug_dom_sf"/>
</dbReference>
<keyword evidence="4 8" id="KW-0812">Transmembrane</keyword>
<evidence type="ECO:0000259" key="12">
    <source>
        <dbReference type="Pfam" id="PF07715"/>
    </source>
</evidence>
<sequence length="677" mass="72546">MRGSTATKALSAMLLGSLFSTSAFAQEEGTDEADNQIVVYGRALEVIGVAQSGSQGTVGYADFEDVPISRTGELVENVPGVIATQHSGSGKANQYFLRGFNLDHGTDFAGFVDGAPINMRTHGHGQGYLDFNFVIPETLERIDYRKGPYFADVGDFTAAGTVAFTTADALDPFAKVEAGAFGFLRGVAGGSTRVGSGDLLIAAETQFYDGPWVLDEDLERFAGLIKYSTQGHDSSFSVQLNAYDSKWNSTDQVPQRAIDNGLIDRFGNIDPDLGGKTTRLGAVVNGTIGSTTYNAFATFYDFRLVSNFTYFLEDPVDGDQFVQVDRRWVLGGSVDHQFDLGAFDLTLGADLRHDAISKVGLFNSVGGVATTPIRTDSVDETGLGLYANGEVTLAPGLRAILGLRYDHISYDVSADLAANSGDGNDGILAPKASLAWQVTDALELYANYGQSFHSNDVRGAAITIDPVSGDPADRVPVFARAEGAEIGARVQQGSFHASLVGFWLKLDSELVFVGDGGATEANDGSRRYGVEANLFWRPTDWLLLDASYARTDARYVGPPAGMRDIPGAVPEVFAGGVTVKPVTDLTLTAQLRHFGSAPLIEDGSVKSDPTTLVNLGGYWDFGPLTLGAEVFNVFDAKDADITYFYESRLAGEAAGMEDLHIHPVEPRQLRVSARYRF</sequence>
<protein>
    <submittedName>
        <fullName evidence="13">TonB-dependent receptor</fullName>
    </submittedName>
</protein>
<gene>
    <name evidence="13" type="ORF">D2V07_03605</name>
</gene>
<dbReference type="GO" id="GO:0015344">
    <property type="term" value="F:siderophore uptake transmembrane transporter activity"/>
    <property type="evidence" value="ECO:0007669"/>
    <property type="project" value="TreeGrafter"/>
</dbReference>
<organism evidence="13 14">
    <name type="scientific">Aurantiacibacter zhengii</name>
    <dbReference type="NCBI Taxonomy" id="2307003"/>
    <lineage>
        <taxon>Bacteria</taxon>
        <taxon>Pseudomonadati</taxon>
        <taxon>Pseudomonadota</taxon>
        <taxon>Alphaproteobacteria</taxon>
        <taxon>Sphingomonadales</taxon>
        <taxon>Erythrobacteraceae</taxon>
        <taxon>Aurantiacibacter</taxon>
    </lineage>
</organism>
<dbReference type="InterPro" id="IPR036942">
    <property type="entry name" value="Beta-barrel_TonB_sf"/>
</dbReference>
<dbReference type="Proteomes" id="UP000286576">
    <property type="component" value="Unassembled WGS sequence"/>
</dbReference>
<evidence type="ECO:0000313" key="14">
    <source>
        <dbReference type="Proteomes" id="UP000286576"/>
    </source>
</evidence>
<dbReference type="EMBL" id="QXFL01000001">
    <property type="protein sequence ID" value="RIV89330.1"/>
    <property type="molecule type" value="Genomic_DNA"/>
</dbReference>
<evidence type="ECO:0000259" key="11">
    <source>
        <dbReference type="Pfam" id="PF00593"/>
    </source>
</evidence>
<name>A0A418NXI8_9SPHN</name>